<protein>
    <submittedName>
        <fullName evidence="2">Uncharacterized protein</fullName>
    </submittedName>
</protein>
<reference evidence="2" key="1">
    <citation type="submission" date="2020-11" db="EMBL/GenBank/DDBJ databases">
        <authorList>
            <person name="Tran Van P."/>
        </authorList>
    </citation>
    <scope>NUCLEOTIDE SEQUENCE</scope>
</reference>
<feature type="non-terminal residue" evidence="2">
    <location>
        <position position="60"/>
    </location>
</feature>
<name>A0A7R9QJL3_9ACAR</name>
<feature type="chain" id="PRO_5036211829" evidence="1">
    <location>
        <begin position="24"/>
        <end position="60"/>
    </location>
</feature>
<organism evidence="2">
    <name type="scientific">Medioppia subpectinata</name>
    <dbReference type="NCBI Taxonomy" id="1979941"/>
    <lineage>
        <taxon>Eukaryota</taxon>
        <taxon>Metazoa</taxon>
        <taxon>Ecdysozoa</taxon>
        <taxon>Arthropoda</taxon>
        <taxon>Chelicerata</taxon>
        <taxon>Arachnida</taxon>
        <taxon>Acari</taxon>
        <taxon>Acariformes</taxon>
        <taxon>Sarcoptiformes</taxon>
        <taxon>Oribatida</taxon>
        <taxon>Brachypylina</taxon>
        <taxon>Oppioidea</taxon>
        <taxon>Oppiidae</taxon>
        <taxon>Medioppia</taxon>
    </lineage>
</organism>
<gene>
    <name evidence="2" type="ORF">OSB1V03_LOCUS21352</name>
</gene>
<evidence type="ECO:0000313" key="2">
    <source>
        <dbReference type="EMBL" id="CAD7647244.1"/>
    </source>
</evidence>
<dbReference type="EMBL" id="CAJPIZ010039251">
    <property type="protein sequence ID" value="CAG2121406.1"/>
    <property type="molecule type" value="Genomic_DNA"/>
</dbReference>
<dbReference type="EMBL" id="OC893826">
    <property type="protein sequence ID" value="CAD7647244.1"/>
    <property type="molecule type" value="Genomic_DNA"/>
</dbReference>
<sequence>MTVIHTMLSWTLIVAILMVNSDCANHHGQLRPNRPKCVEVQTVIDIICATSLLHHEKRDE</sequence>
<dbReference type="AlphaFoldDB" id="A0A7R9QJL3"/>
<evidence type="ECO:0000256" key="1">
    <source>
        <dbReference type="SAM" id="SignalP"/>
    </source>
</evidence>
<dbReference type="Proteomes" id="UP000759131">
    <property type="component" value="Unassembled WGS sequence"/>
</dbReference>
<feature type="signal peptide" evidence="1">
    <location>
        <begin position="1"/>
        <end position="23"/>
    </location>
</feature>
<accession>A0A7R9QJL3</accession>
<proteinExistence type="predicted"/>
<keyword evidence="1" id="KW-0732">Signal</keyword>
<keyword evidence="3" id="KW-1185">Reference proteome</keyword>
<evidence type="ECO:0000313" key="3">
    <source>
        <dbReference type="Proteomes" id="UP000759131"/>
    </source>
</evidence>